<dbReference type="AlphaFoldDB" id="A0A330H3U1"/>
<comment type="caution">
    <text evidence="1">The sequence shown here is derived from an EMBL/GenBank/DDBJ whole genome shotgun (WGS) entry which is preliminary data.</text>
</comment>
<dbReference type="SUPFAM" id="SSF52172">
    <property type="entry name" value="CheY-like"/>
    <property type="match status" value="1"/>
</dbReference>
<accession>A0A330H3U1</accession>
<dbReference type="EMBL" id="QMBP01000029">
    <property type="protein sequence ID" value="RAZ83025.1"/>
    <property type="molecule type" value="Genomic_DNA"/>
</dbReference>
<protein>
    <recommendedName>
        <fullName evidence="3">Response regulatory domain-containing protein</fullName>
    </recommendedName>
</protein>
<reference evidence="2" key="1">
    <citation type="submission" date="2018-06" db="EMBL/GenBank/DDBJ databases">
        <authorList>
            <person name="Helene L.C."/>
            <person name="Dall'Agnol R."/>
            <person name="Delamuta J.R."/>
            <person name="Hungria M."/>
        </authorList>
    </citation>
    <scope>NUCLEOTIDE SEQUENCE [LARGE SCALE GENOMIC DNA]</scope>
    <source>
        <strain evidence="2">AC99b</strain>
    </source>
</reference>
<evidence type="ECO:0000313" key="2">
    <source>
        <dbReference type="Proteomes" id="UP000251558"/>
    </source>
</evidence>
<proteinExistence type="predicted"/>
<dbReference type="Proteomes" id="UP000251558">
    <property type="component" value="Unassembled WGS sequence"/>
</dbReference>
<dbReference type="InterPro" id="IPR011006">
    <property type="entry name" value="CheY-like_superfamily"/>
</dbReference>
<evidence type="ECO:0008006" key="3">
    <source>
        <dbReference type="Google" id="ProtNLM"/>
    </source>
</evidence>
<evidence type="ECO:0000313" key="1">
    <source>
        <dbReference type="EMBL" id="RAZ83025.1"/>
    </source>
</evidence>
<organism evidence="1 2">
    <name type="scientific">Mesorhizobium hawassense</name>
    <dbReference type="NCBI Taxonomy" id="1209954"/>
    <lineage>
        <taxon>Bacteria</taxon>
        <taxon>Pseudomonadati</taxon>
        <taxon>Pseudomonadota</taxon>
        <taxon>Alphaproteobacteria</taxon>
        <taxon>Hyphomicrobiales</taxon>
        <taxon>Phyllobacteriaceae</taxon>
        <taxon>Mesorhizobium</taxon>
    </lineage>
</organism>
<dbReference type="RefSeq" id="WP_146770370.1">
    <property type="nucleotide sequence ID" value="NZ_QMBP01000029.1"/>
</dbReference>
<keyword evidence="2" id="KW-1185">Reference proteome</keyword>
<sequence length="86" mass="9443">MEREPQQSSWTASRLAPIGPTICARLKSEVQVSAVPIVALIAPGAELQHVELIKTGIDEIFVRHLVPAKLLAYLRRELAICASRSQ</sequence>
<name>A0A330H3U1_9HYPH</name>
<reference evidence="1 2" key="2">
    <citation type="submission" date="2018-07" db="EMBL/GenBank/DDBJ databases">
        <title>Diversity of Mesorhizobium strains in Brazil.</title>
        <authorList>
            <person name="Helene L.C.F."/>
            <person name="Dall'Agnol R."/>
            <person name="Delamuta J.R.M."/>
            <person name="Hungria M."/>
        </authorList>
    </citation>
    <scope>NUCLEOTIDE SEQUENCE [LARGE SCALE GENOMIC DNA]</scope>
    <source>
        <strain evidence="1 2">AC99b</strain>
    </source>
</reference>
<gene>
    <name evidence="1" type="ORF">DPM33_33330</name>
</gene>